<proteinExistence type="predicted"/>
<protein>
    <recommendedName>
        <fullName evidence="3">DUF4367 domain-containing protein</fullName>
    </recommendedName>
</protein>
<dbReference type="AlphaFoldDB" id="A0A644T5H5"/>
<reference evidence="2" key="1">
    <citation type="submission" date="2019-08" db="EMBL/GenBank/DDBJ databases">
        <authorList>
            <person name="Kucharzyk K."/>
            <person name="Murdoch R.W."/>
            <person name="Higgins S."/>
            <person name="Loffler F."/>
        </authorList>
    </citation>
    <scope>NUCLEOTIDE SEQUENCE</scope>
</reference>
<comment type="caution">
    <text evidence="2">The sequence shown here is derived from an EMBL/GenBank/DDBJ whole genome shotgun (WGS) entry which is preliminary data.</text>
</comment>
<name>A0A644T5H5_9ZZZZ</name>
<evidence type="ECO:0008006" key="3">
    <source>
        <dbReference type="Google" id="ProtNLM"/>
    </source>
</evidence>
<evidence type="ECO:0000313" key="2">
    <source>
        <dbReference type="EMBL" id="MPL62185.1"/>
    </source>
</evidence>
<organism evidence="2">
    <name type="scientific">bioreactor metagenome</name>
    <dbReference type="NCBI Taxonomy" id="1076179"/>
    <lineage>
        <taxon>unclassified sequences</taxon>
        <taxon>metagenomes</taxon>
        <taxon>ecological metagenomes</taxon>
    </lineage>
</organism>
<accession>A0A644T5H5</accession>
<keyword evidence="1" id="KW-1133">Transmembrane helix</keyword>
<keyword evidence="1" id="KW-0472">Membrane</keyword>
<feature type="transmembrane region" description="Helical" evidence="1">
    <location>
        <begin position="25"/>
        <end position="43"/>
    </location>
</feature>
<dbReference type="EMBL" id="VSSQ01000017">
    <property type="protein sequence ID" value="MPL62185.1"/>
    <property type="molecule type" value="Genomic_DNA"/>
</dbReference>
<keyword evidence="1" id="KW-0812">Transmembrane</keyword>
<evidence type="ECO:0000256" key="1">
    <source>
        <dbReference type="SAM" id="Phobius"/>
    </source>
</evidence>
<gene>
    <name evidence="2" type="ORF">SDC9_07789</name>
</gene>
<sequence>MLELSLYKRKYRKYMKKIDFKSKKTLWWIIGLLALLLIGFLVYRGLEGKSLKIWNGNSEKLVDIANSDDYAKFEGKQSVNFEGENTLNFSFLYKKDGEAVQGVGSQSNWFKLFDAEKDNFVTLYTTFEGGRGYTAEDYINEVFKKANPDVVIEDIKFAGNSDVVVKHIIDDTINTEYYIQEVKATDESPWLAIVENKKADNEAFKTAAKDLIRSFEVK</sequence>